<dbReference type="RefSeq" id="WP_163828497.1">
    <property type="nucleotide sequence ID" value="NZ_JAAGUZ010000011.1"/>
</dbReference>
<dbReference type="SUPFAM" id="SSF53474">
    <property type="entry name" value="alpha/beta-Hydrolases"/>
    <property type="match status" value="1"/>
</dbReference>
<evidence type="ECO:0000313" key="6">
    <source>
        <dbReference type="Proteomes" id="UP000468928"/>
    </source>
</evidence>
<protein>
    <submittedName>
        <fullName evidence="5">Carboxylesterase family protein</fullName>
    </submittedName>
</protein>
<feature type="region of interest" description="Disordered" evidence="3">
    <location>
        <begin position="18"/>
        <end position="41"/>
    </location>
</feature>
<dbReference type="PANTHER" id="PTHR43142">
    <property type="entry name" value="CARBOXYLIC ESTER HYDROLASE"/>
    <property type="match status" value="1"/>
</dbReference>
<evidence type="ECO:0000259" key="4">
    <source>
        <dbReference type="Pfam" id="PF00135"/>
    </source>
</evidence>
<evidence type="ECO:0000256" key="2">
    <source>
        <dbReference type="ARBA" id="ARBA00022801"/>
    </source>
</evidence>
<organism evidence="5 6">
    <name type="scientific">Nocardia cyriacigeorgica</name>
    <dbReference type="NCBI Taxonomy" id="135487"/>
    <lineage>
        <taxon>Bacteria</taxon>
        <taxon>Bacillati</taxon>
        <taxon>Actinomycetota</taxon>
        <taxon>Actinomycetes</taxon>
        <taxon>Mycobacteriales</taxon>
        <taxon>Nocardiaceae</taxon>
        <taxon>Nocardia</taxon>
    </lineage>
</organism>
<dbReference type="Pfam" id="PF00135">
    <property type="entry name" value="COesterase"/>
    <property type="match status" value="1"/>
</dbReference>
<dbReference type="AlphaFoldDB" id="A0A6P1D4A7"/>
<dbReference type="GO" id="GO:0016787">
    <property type="term" value="F:hydrolase activity"/>
    <property type="evidence" value="ECO:0007669"/>
    <property type="project" value="UniProtKB-KW"/>
</dbReference>
<evidence type="ECO:0000313" key="5">
    <source>
        <dbReference type="EMBL" id="NEW43960.1"/>
    </source>
</evidence>
<dbReference type="EMBL" id="JAAGUZ010000011">
    <property type="protein sequence ID" value="NEW43960.1"/>
    <property type="molecule type" value="Genomic_DNA"/>
</dbReference>
<reference evidence="5 6" key="1">
    <citation type="submission" date="2020-01" db="EMBL/GenBank/DDBJ databases">
        <title>Genetics and antimicrobial susceptibilities of Nocardia species isolated from the soil; a comparison with species isolated from humans.</title>
        <authorList>
            <person name="Carrasco G."/>
            <person name="Monzon S."/>
            <person name="Sansegundo M."/>
            <person name="Garcia E."/>
            <person name="Garrido N."/>
            <person name="Medina M.J."/>
            <person name="Villalon P."/>
            <person name="Ramirez-Arocha A.C."/>
            <person name="Jimenez P."/>
            <person name="Cuesta I."/>
            <person name="Valdezate S."/>
        </authorList>
    </citation>
    <scope>NUCLEOTIDE SEQUENCE [LARGE SCALE GENOMIC DNA]</scope>
    <source>
        <strain evidence="5 6">CNM20110639</strain>
    </source>
</reference>
<accession>A0A6P1D4A7</accession>
<proteinExistence type="inferred from homology"/>
<dbReference type="Gene3D" id="3.40.50.1820">
    <property type="entry name" value="alpha/beta hydrolase"/>
    <property type="match status" value="1"/>
</dbReference>
<name>A0A6P1D4A7_9NOCA</name>
<feature type="domain" description="Carboxylesterase type B" evidence="4">
    <location>
        <begin position="10"/>
        <end position="294"/>
    </location>
</feature>
<keyword evidence="2" id="KW-0378">Hydrolase</keyword>
<evidence type="ECO:0000256" key="3">
    <source>
        <dbReference type="SAM" id="MobiDB-lite"/>
    </source>
</evidence>
<comment type="caution">
    <text evidence="5">The sequence shown here is derived from an EMBL/GenBank/DDBJ whole genome shotgun (WGS) entry which is preliminary data.</text>
</comment>
<gene>
    <name evidence="5" type="ORF">GV789_05725</name>
</gene>
<sequence>MTDSDVVVTRGIPFARATRFGPPEPVPYRGPVEPGEQPVTAPQLPGRLEPVMGAPARLPQSEDCLELTVTAPAVPQPRGRPVLVWIHGGAYLAGGGAWNLYDATDLVRETGIVVVSINYRLGVLGYLRMPAVSPGNLGVRDQIAALEWVRAHIRDFDGDPDRVTVAGQSAGAHSIVAMLGIESTRGLFGRAIVQSAPFGIGFQREAKASRAAQAFLSALGGDPRIAPVDRVLAAQAAAAKKLAGPGGLNSAPPFLPIAGVDPLPDETRWRNEVLARATGLQVIIGATADEMGAFYGGQHPVFARIRGVPWLGQRVAAGLQQFVGRKAFEDGTTEFADLLAVNGAEVYRYRVHTLHPDNPFGACHCLELPLLFGDGNAWRDAAMVQPLARDDLRALGAPTRTRWATFVRTGDPGWARHHPGSTVVHPIP</sequence>
<dbReference type="InterPro" id="IPR029058">
    <property type="entry name" value="AB_hydrolase_fold"/>
</dbReference>
<dbReference type="PANTHER" id="PTHR43142:SF1">
    <property type="entry name" value="CARBOXYLIC ESTER HYDROLASE"/>
    <property type="match status" value="1"/>
</dbReference>
<comment type="similarity">
    <text evidence="1">Belongs to the type-B carboxylesterase/lipase family.</text>
</comment>
<evidence type="ECO:0000256" key="1">
    <source>
        <dbReference type="ARBA" id="ARBA00005964"/>
    </source>
</evidence>
<dbReference type="Proteomes" id="UP000468928">
    <property type="component" value="Unassembled WGS sequence"/>
</dbReference>
<dbReference type="InterPro" id="IPR002018">
    <property type="entry name" value="CarbesteraseB"/>
</dbReference>